<gene>
    <name evidence="2" type="ORF">HDA36_005085</name>
</gene>
<dbReference type="EMBL" id="JACHDB010000001">
    <property type="protein sequence ID" value="MBB5435001.1"/>
    <property type="molecule type" value="Genomic_DNA"/>
</dbReference>
<proteinExistence type="predicted"/>
<feature type="domain" description="NAD(P)-binding" evidence="1">
    <location>
        <begin position="6"/>
        <end position="182"/>
    </location>
</feature>
<evidence type="ECO:0000313" key="2">
    <source>
        <dbReference type="EMBL" id="MBB5435001.1"/>
    </source>
</evidence>
<name>A0A7W8QRC3_9ACTN</name>
<comment type="caution">
    <text evidence="2">The sequence shown here is derived from an EMBL/GenBank/DDBJ whole genome shotgun (WGS) entry which is preliminary data.</text>
</comment>
<dbReference type="Gene3D" id="3.90.25.10">
    <property type="entry name" value="UDP-galactose 4-epimerase, domain 1"/>
    <property type="match status" value="1"/>
</dbReference>
<dbReference type="InterPro" id="IPR016040">
    <property type="entry name" value="NAD(P)-bd_dom"/>
</dbReference>
<dbReference type="SUPFAM" id="SSF51735">
    <property type="entry name" value="NAD(P)-binding Rossmann-fold domains"/>
    <property type="match status" value="1"/>
</dbReference>
<dbReference type="AlphaFoldDB" id="A0A7W8QRC3"/>
<dbReference type="InterPro" id="IPR051604">
    <property type="entry name" value="Ergot_Alk_Oxidoreductase"/>
</dbReference>
<reference evidence="2 3" key="1">
    <citation type="submission" date="2020-08" db="EMBL/GenBank/DDBJ databases">
        <title>Sequencing the genomes of 1000 actinobacteria strains.</title>
        <authorList>
            <person name="Klenk H.-P."/>
        </authorList>
    </citation>
    <scope>NUCLEOTIDE SEQUENCE [LARGE SCALE GENOMIC DNA]</scope>
    <source>
        <strain evidence="2 3">DSM 44551</strain>
    </source>
</reference>
<accession>A0A7W8QRC3</accession>
<protein>
    <submittedName>
        <fullName evidence="2">Uncharacterized protein YbjT (DUF2867 family)</fullName>
    </submittedName>
</protein>
<keyword evidence="3" id="KW-1185">Reference proteome</keyword>
<dbReference type="RefSeq" id="WP_184396278.1">
    <property type="nucleotide sequence ID" value="NZ_BAAAJD010000203.1"/>
</dbReference>
<dbReference type="PANTHER" id="PTHR43162:SF1">
    <property type="entry name" value="PRESTALK A DIFFERENTIATION PROTEIN A"/>
    <property type="match status" value="1"/>
</dbReference>
<dbReference type="InterPro" id="IPR036291">
    <property type="entry name" value="NAD(P)-bd_dom_sf"/>
</dbReference>
<evidence type="ECO:0000259" key="1">
    <source>
        <dbReference type="Pfam" id="PF13460"/>
    </source>
</evidence>
<dbReference type="Gene3D" id="3.40.50.720">
    <property type="entry name" value="NAD(P)-binding Rossmann-like Domain"/>
    <property type="match status" value="1"/>
</dbReference>
<sequence length="289" mass="30509">MILVTGATGNVGGQVVRQLHAAGESVRALARTPGKGAFPEGVEEVVGDLADPASLEGAFNGVDAVFLLWPLFSAETAPAVLKAAARHTERVVYLSSTGVDDTVLEQGDPINDFHARIERLLAESGLRWTAVRGGGFAANDLGWAEQVRQGATSIATPFPDAVRAVVHEGDLAAAAVHVLTAPDGGRRHDGRKYPLTGPERLSDAERIAIIGEAVGRPIRAEPMPLEQARAELIAGGLPQEYADGILGAVQEEFAAPGPSEEVRTIQALTGEAPRTYRQWVADHLADFRP</sequence>
<dbReference type="PANTHER" id="PTHR43162">
    <property type="match status" value="1"/>
</dbReference>
<organism evidence="2 3">
    <name type="scientific">Nocardiopsis composta</name>
    <dbReference type="NCBI Taxonomy" id="157465"/>
    <lineage>
        <taxon>Bacteria</taxon>
        <taxon>Bacillati</taxon>
        <taxon>Actinomycetota</taxon>
        <taxon>Actinomycetes</taxon>
        <taxon>Streptosporangiales</taxon>
        <taxon>Nocardiopsidaceae</taxon>
        <taxon>Nocardiopsis</taxon>
    </lineage>
</organism>
<dbReference type="Pfam" id="PF13460">
    <property type="entry name" value="NAD_binding_10"/>
    <property type="match status" value="1"/>
</dbReference>
<dbReference type="Proteomes" id="UP000572635">
    <property type="component" value="Unassembled WGS sequence"/>
</dbReference>
<evidence type="ECO:0000313" key="3">
    <source>
        <dbReference type="Proteomes" id="UP000572635"/>
    </source>
</evidence>